<organism evidence="2">
    <name type="scientific">Tanacetum cinerariifolium</name>
    <name type="common">Dalmatian daisy</name>
    <name type="synonym">Chrysanthemum cinerariifolium</name>
    <dbReference type="NCBI Taxonomy" id="118510"/>
    <lineage>
        <taxon>Eukaryota</taxon>
        <taxon>Viridiplantae</taxon>
        <taxon>Streptophyta</taxon>
        <taxon>Embryophyta</taxon>
        <taxon>Tracheophyta</taxon>
        <taxon>Spermatophyta</taxon>
        <taxon>Magnoliopsida</taxon>
        <taxon>eudicotyledons</taxon>
        <taxon>Gunneridae</taxon>
        <taxon>Pentapetalae</taxon>
        <taxon>asterids</taxon>
        <taxon>campanulids</taxon>
        <taxon>Asterales</taxon>
        <taxon>Asteraceae</taxon>
        <taxon>Asteroideae</taxon>
        <taxon>Anthemideae</taxon>
        <taxon>Anthemidinae</taxon>
        <taxon>Tanacetum</taxon>
    </lineage>
</organism>
<dbReference type="EMBL" id="BKCJ011467506">
    <property type="protein sequence ID" value="GFD36119.1"/>
    <property type="molecule type" value="Genomic_DNA"/>
</dbReference>
<accession>A0A699VPA5</accession>
<gene>
    <name evidence="2" type="ORF">Tci_908088</name>
</gene>
<protein>
    <submittedName>
        <fullName evidence="2">Uncharacterized protein</fullName>
    </submittedName>
</protein>
<sequence>EDPHSYHNKDIVVENSVNLVGNNHHQSFDCSLVPAHRQAGTVVDNHNHSGNRSHITRKSMSRHGVVVVGHKS</sequence>
<evidence type="ECO:0000313" key="2">
    <source>
        <dbReference type="EMBL" id="GFD36119.1"/>
    </source>
</evidence>
<proteinExistence type="predicted"/>
<name>A0A699VPA5_TANCI</name>
<comment type="caution">
    <text evidence="2">The sequence shown here is derived from an EMBL/GenBank/DDBJ whole genome shotgun (WGS) entry which is preliminary data.</text>
</comment>
<feature type="non-terminal residue" evidence="2">
    <location>
        <position position="1"/>
    </location>
</feature>
<reference evidence="2" key="1">
    <citation type="journal article" date="2019" name="Sci. Rep.">
        <title>Draft genome of Tanacetum cinerariifolium, the natural source of mosquito coil.</title>
        <authorList>
            <person name="Yamashiro T."/>
            <person name="Shiraishi A."/>
            <person name="Satake H."/>
            <person name="Nakayama K."/>
        </authorList>
    </citation>
    <scope>NUCLEOTIDE SEQUENCE</scope>
</reference>
<evidence type="ECO:0000256" key="1">
    <source>
        <dbReference type="SAM" id="MobiDB-lite"/>
    </source>
</evidence>
<feature type="region of interest" description="Disordered" evidence="1">
    <location>
        <begin position="42"/>
        <end position="72"/>
    </location>
</feature>
<dbReference type="AlphaFoldDB" id="A0A699VPA5"/>
<feature type="compositionally biased region" description="Basic residues" evidence="1">
    <location>
        <begin position="49"/>
        <end position="61"/>
    </location>
</feature>